<keyword evidence="6" id="KW-0500">Molybdenum</keyword>
<evidence type="ECO:0000256" key="6">
    <source>
        <dbReference type="RuleBase" id="RU365090"/>
    </source>
</evidence>
<keyword evidence="6 8" id="KW-0808">Transferase</keyword>
<evidence type="ECO:0000256" key="4">
    <source>
        <dbReference type="ARBA" id="ARBA00023150"/>
    </source>
</evidence>
<dbReference type="UniPathway" id="UPA00344"/>
<dbReference type="PANTHER" id="PTHR10192">
    <property type="entry name" value="MOLYBDOPTERIN BIOSYNTHESIS PROTEIN"/>
    <property type="match status" value="1"/>
</dbReference>
<dbReference type="SMART" id="SM00852">
    <property type="entry name" value="MoCF_biosynth"/>
    <property type="match status" value="1"/>
</dbReference>
<evidence type="ECO:0000256" key="5">
    <source>
        <dbReference type="ARBA" id="ARBA00047317"/>
    </source>
</evidence>
<dbReference type="GO" id="GO:0061599">
    <property type="term" value="F:molybdopterin molybdotransferase activity"/>
    <property type="evidence" value="ECO:0007669"/>
    <property type="project" value="UniProtKB-UniRule"/>
</dbReference>
<comment type="cofactor">
    <cofactor evidence="6">
        <name>Mg(2+)</name>
        <dbReference type="ChEBI" id="CHEBI:18420"/>
    </cofactor>
</comment>
<feature type="domain" description="MoaB/Mog" evidence="7">
    <location>
        <begin position="156"/>
        <end position="290"/>
    </location>
</feature>
<comment type="catalytic activity">
    <reaction evidence="5">
        <text>adenylyl-molybdopterin + molybdate = Mo-molybdopterin + AMP + H(+)</text>
        <dbReference type="Rhea" id="RHEA:35047"/>
        <dbReference type="ChEBI" id="CHEBI:15378"/>
        <dbReference type="ChEBI" id="CHEBI:36264"/>
        <dbReference type="ChEBI" id="CHEBI:62727"/>
        <dbReference type="ChEBI" id="CHEBI:71302"/>
        <dbReference type="ChEBI" id="CHEBI:456215"/>
        <dbReference type="EC" id="2.10.1.1"/>
    </reaction>
</comment>
<comment type="function">
    <text evidence="1 6">Catalyzes the insertion of molybdate into adenylated molybdopterin with the concomitant release of AMP.</text>
</comment>
<dbReference type="Gene3D" id="2.40.340.10">
    <property type="entry name" value="MoeA, C-terminal, domain IV"/>
    <property type="match status" value="1"/>
</dbReference>
<dbReference type="InterPro" id="IPR036425">
    <property type="entry name" value="MoaB/Mog-like_dom_sf"/>
</dbReference>
<dbReference type="Gene3D" id="2.170.190.11">
    <property type="entry name" value="Molybdopterin biosynthesis moea protein, domain 3"/>
    <property type="match status" value="1"/>
</dbReference>
<dbReference type="SUPFAM" id="SSF53218">
    <property type="entry name" value="Molybdenum cofactor biosynthesis proteins"/>
    <property type="match status" value="1"/>
</dbReference>
<keyword evidence="4 6" id="KW-0501">Molybdenum cofactor biosynthesis</keyword>
<evidence type="ECO:0000256" key="3">
    <source>
        <dbReference type="ARBA" id="ARBA00010763"/>
    </source>
</evidence>
<evidence type="ECO:0000256" key="2">
    <source>
        <dbReference type="ARBA" id="ARBA00005046"/>
    </source>
</evidence>
<reference evidence="8 9" key="1">
    <citation type="submission" date="2018-06" db="EMBL/GenBank/DDBJ databases">
        <authorList>
            <consortium name="Pathogen Informatics"/>
            <person name="Doyle S."/>
        </authorList>
    </citation>
    <scope>NUCLEOTIDE SEQUENCE [LARGE SCALE GENOMIC DNA]</scope>
    <source>
        <strain evidence="8 9">NCTC12722</strain>
    </source>
</reference>
<sequence length="367" mass="37885">MGAITSLTSLDDALKRLLEGLEAVPACEQPIDEVLGRISAGLMASGELPVDTVAMIDGWAARSLDIVGASSYSPAFLIESPVWIECGQSLPAGYDCVIEPQSVHHENGIFQVVAEARPGQGVRRTGDEIAAGASVIKCGQMIRPLDVLIATQLGLRSLSVRVPRLQLVNMSGGSGQSSTAQYIADLAAEAGALVTRTESASRTASTIASLLSAADADLIVTIGGTGAGKTDATVETLQDAGVTITHGIAVLPGRTAAVGRRGPVPIIALPGMLEDALAVWWTLVLPVLDRLTMRQRPTVARPIARKIASAPGIADIVLLAGEDKAWLPLSVGELPLQALARADAWMLVAGNSEGFPAGALCPAYPLG</sequence>
<comment type="pathway">
    <text evidence="2 6">Cofactor biosynthesis; molybdopterin biosynthesis.</text>
</comment>
<keyword evidence="6" id="KW-0479">Metal-binding</keyword>
<dbReference type="InterPro" id="IPR036135">
    <property type="entry name" value="MoeA_linker/N_sf"/>
</dbReference>
<proteinExistence type="inferred from homology"/>
<dbReference type="GO" id="GO:0046872">
    <property type="term" value="F:metal ion binding"/>
    <property type="evidence" value="ECO:0007669"/>
    <property type="project" value="UniProtKB-UniRule"/>
</dbReference>
<comment type="similarity">
    <text evidence="3 6">Belongs to the MoeA family.</text>
</comment>
<dbReference type="GO" id="GO:0005829">
    <property type="term" value="C:cytosol"/>
    <property type="evidence" value="ECO:0007669"/>
    <property type="project" value="TreeGrafter"/>
</dbReference>
<protein>
    <recommendedName>
        <fullName evidence="6">Molybdopterin molybdenumtransferase</fullName>
        <ecNumber evidence="6">2.10.1.1</ecNumber>
    </recommendedName>
</protein>
<dbReference type="EC" id="2.10.1.1" evidence="6"/>
<dbReference type="OrthoDB" id="8435302at2"/>
<dbReference type="AlphaFoldDB" id="A0A380WB61"/>
<accession>A0A380WB61</accession>
<dbReference type="InterPro" id="IPR036688">
    <property type="entry name" value="MoeA_C_domain_IV_sf"/>
</dbReference>
<dbReference type="EMBL" id="UIGB01000001">
    <property type="protein sequence ID" value="SUU85653.1"/>
    <property type="molecule type" value="Genomic_DNA"/>
</dbReference>
<dbReference type="Pfam" id="PF00994">
    <property type="entry name" value="MoCF_biosynth"/>
    <property type="match status" value="1"/>
</dbReference>
<dbReference type="Pfam" id="PF03453">
    <property type="entry name" value="MoeA_N"/>
    <property type="match status" value="1"/>
</dbReference>
<dbReference type="PANTHER" id="PTHR10192:SF5">
    <property type="entry name" value="GEPHYRIN"/>
    <property type="match status" value="1"/>
</dbReference>
<evidence type="ECO:0000313" key="8">
    <source>
        <dbReference type="EMBL" id="SUU85653.1"/>
    </source>
</evidence>
<dbReference type="SUPFAM" id="SSF63882">
    <property type="entry name" value="MoeA N-terminal region -like"/>
    <property type="match status" value="1"/>
</dbReference>
<dbReference type="InterPro" id="IPR008284">
    <property type="entry name" value="MoCF_biosynth_CS"/>
</dbReference>
<keyword evidence="6" id="KW-0460">Magnesium</keyword>
<evidence type="ECO:0000256" key="1">
    <source>
        <dbReference type="ARBA" id="ARBA00002901"/>
    </source>
</evidence>
<dbReference type="Gene3D" id="3.40.980.10">
    <property type="entry name" value="MoaB/Mog-like domain"/>
    <property type="match status" value="1"/>
</dbReference>
<dbReference type="InterPro" id="IPR038987">
    <property type="entry name" value="MoeA-like"/>
</dbReference>
<evidence type="ECO:0000259" key="7">
    <source>
        <dbReference type="SMART" id="SM00852"/>
    </source>
</evidence>
<organism evidence="8 9">
    <name type="scientific">Afipia felis</name>
    <name type="common">Cat scratch disease bacillus</name>
    <dbReference type="NCBI Taxonomy" id="1035"/>
    <lineage>
        <taxon>Bacteria</taxon>
        <taxon>Pseudomonadati</taxon>
        <taxon>Pseudomonadota</taxon>
        <taxon>Alphaproteobacteria</taxon>
        <taxon>Hyphomicrobiales</taxon>
        <taxon>Nitrobacteraceae</taxon>
        <taxon>Afipia</taxon>
    </lineage>
</organism>
<dbReference type="PROSITE" id="PS01078">
    <property type="entry name" value="MOCF_BIOSYNTHESIS_1"/>
    <property type="match status" value="1"/>
</dbReference>
<dbReference type="SUPFAM" id="SSF63867">
    <property type="entry name" value="MoeA C-terminal domain-like"/>
    <property type="match status" value="1"/>
</dbReference>
<dbReference type="Proteomes" id="UP000254343">
    <property type="component" value="Unassembled WGS sequence"/>
</dbReference>
<dbReference type="Gene3D" id="3.90.105.10">
    <property type="entry name" value="Molybdopterin biosynthesis moea protein, domain 2"/>
    <property type="match status" value="1"/>
</dbReference>
<dbReference type="InterPro" id="IPR005110">
    <property type="entry name" value="MoeA_linker/N"/>
</dbReference>
<dbReference type="GO" id="GO:0006777">
    <property type="term" value="P:Mo-molybdopterin cofactor biosynthetic process"/>
    <property type="evidence" value="ECO:0007669"/>
    <property type="project" value="UniProtKB-UniRule"/>
</dbReference>
<gene>
    <name evidence="8" type="primary">moeA_5</name>
    <name evidence="8" type="ORF">NCTC12722_02869</name>
</gene>
<evidence type="ECO:0000313" key="9">
    <source>
        <dbReference type="Proteomes" id="UP000254343"/>
    </source>
</evidence>
<dbReference type="InterPro" id="IPR001453">
    <property type="entry name" value="MoaB/Mog_dom"/>
</dbReference>
<name>A0A380WB61_AFIFE</name>